<dbReference type="EMBL" id="CAWUON010000005">
    <property type="protein sequence ID" value="CAK7263997.1"/>
    <property type="molecule type" value="Genomic_DNA"/>
</dbReference>
<accession>A0ABP0D9L1</accession>
<feature type="region of interest" description="Disordered" evidence="2">
    <location>
        <begin position="141"/>
        <end position="200"/>
    </location>
</feature>
<feature type="region of interest" description="Disordered" evidence="2">
    <location>
        <begin position="212"/>
        <end position="250"/>
    </location>
</feature>
<dbReference type="InterPro" id="IPR036570">
    <property type="entry name" value="HORMA_dom_sf"/>
</dbReference>
<dbReference type="Gene3D" id="3.30.900.10">
    <property type="entry name" value="HORMA domain"/>
    <property type="match status" value="1"/>
</dbReference>
<evidence type="ECO:0000313" key="4">
    <source>
        <dbReference type="EMBL" id="CAK7263997.1"/>
    </source>
</evidence>
<dbReference type="InterPro" id="IPR045091">
    <property type="entry name" value="Mad2-like"/>
</dbReference>
<dbReference type="PROSITE" id="PS50815">
    <property type="entry name" value="HORMA"/>
    <property type="match status" value="1"/>
</dbReference>
<feature type="region of interest" description="Disordered" evidence="2">
    <location>
        <begin position="303"/>
        <end position="328"/>
    </location>
</feature>
<evidence type="ECO:0000256" key="1">
    <source>
        <dbReference type="ARBA" id="ARBA00010348"/>
    </source>
</evidence>
<evidence type="ECO:0000259" key="3">
    <source>
        <dbReference type="PROSITE" id="PS50815"/>
    </source>
</evidence>
<feature type="compositionally biased region" description="Acidic residues" evidence="2">
    <location>
        <begin position="186"/>
        <end position="196"/>
    </location>
</feature>
<dbReference type="InterPro" id="IPR003511">
    <property type="entry name" value="HORMA_dom"/>
</dbReference>
<dbReference type="Proteomes" id="UP001642502">
    <property type="component" value="Unassembled WGS sequence"/>
</dbReference>
<feature type="compositionally biased region" description="Acidic residues" evidence="2">
    <location>
        <begin position="212"/>
        <end position="231"/>
    </location>
</feature>
<reference evidence="4 5" key="1">
    <citation type="submission" date="2024-01" db="EMBL/GenBank/DDBJ databases">
        <authorList>
            <person name="Allen C."/>
            <person name="Tagirdzhanova G."/>
        </authorList>
    </citation>
    <scope>NUCLEOTIDE SEQUENCE [LARGE SCALE GENOMIC DNA]</scope>
    <source>
        <strain evidence="4 5">CBS 119000</strain>
    </source>
</reference>
<proteinExistence type="inferred from homology"/>
<evidence type="ECO:0000256" key="2">
    <source>
        <dbReference type="SAM" id="MobiDB-lite"/>
    </source>
</evidence>
<dbReference type="SUPFAM" id="SSF56019">
    <property type="entry name" value="The spindle assembly checkpoint protein mad2"/>
    <property type="match status" value="1"/>
</dbReference>
<dbReference type="PANTHER" id="PTHR11842:SF10">
    <property type="entry name" value="MITOTIC SPINDLE ASSEMBLY CHECKPOINT PROTEIN MAD2B"/>
    <property type="match status" value="1"/>
</dbReference>
<name>A0ABP0D9L1_9PEZI</name>
<gene>
    <name evidence="4" type="ORF">SEPCBS119000_000775</name>
</gene>
<comment type="caution">
    <text evidence="4">The sequence shown here is derived from an EMBL/GenBank/DDBJ whole genome shotgun (WGS) entry which is preliminary data.</text>
</comment>
<evidence type="ECO:0000313" key="5">
    <source>
        <dbReference type="Proteomes" id="UP001642502"/>
    </source>
</evidence>
<comment type="similarity">
    <text evidence="1">Belongs to the MAD2 family.</text>
</comment>
<feature type="compositionally biased region" description="Basic residues" evidence="2">
    <location>
        <begin position="406"/>
        <end position="415"/>
    </location>
</feature>
<dbReference type="PANTHER" id="PTHR11842">
    <property type="entry name" value="MITOTIC SPINDLE ASSEMBLY CHECKPOINT PROTEIN MAD2"/>
    <property type="match status" value="1"/>
</dbReference>
<organism evidence="4 5">
    <name type="scientific">Sporothrix epigloea</name>
    <dbReference type="NCBI Taxonomy" id="1892477"/>
    <lineage>
        <taxon>Eukaryota</taxon>
        <taxon>Fungi</taxon>
        <taxon>Dikarya</taxon>
        <taxon>Ascomycota</taxon>
        <taxon>Pezizomycotina</taxon>
        <taxon>Sordariomycetes</taxon>
        <taxon>Sordariomycetidae</taxon>
        <taxon>Ophiostomatales</taxon>
        <taxon>Ophiostomataceae</taxon>
        <taxon>Sporothrix</taxon>
    </lineage>
</organism>
<feature type="compositionally biased region" description="Basic and acidic residues" evidence="2">
    <location>
        <begin position="144"/>
        <end position="167"/>
    </location>
</feature>
<feature type="region of interest" description="Disordered" evidence="2">
    <location>
        <begin position="379"/>
        <end position="423"/>
    </location>
</feature>
<protein>
    <recommendedName>
        <fullName evidence="3">HORMA domain-containing protein</fullName>
    </recommendedName>
</protein>
<sequence>MASLPIDEAVQLYSTLQHFFEVAVHAVLYYRRLYPERAFGSATAFDAPVHLSRHPAVCAWVRAAIEQVMLQLAGGDETAKTDNPATDRVNAIAVVVHAPYQRTAGSGSRIPAGAVLERWVFDVRHMPRSWPGGIEALRRAQNHGPHDAHDDTGEPKVAGDSEGEQKRSGTRTSRLSSPEKEKLEANADEDGVDDDLNGSHEPRYIYYDEEEELANAESEAELDEETEESENEDIKRAAGGNAPADKSPGNCAANAVPEAVKWTDLDNQLRGVLQRLAQAGQQLAELPEDCTFTVAIELADETDGARGSGTASRHMDTNWIPETGGRKHQMFGANNTAAGASITSIRSTDCAPLYLECWVEESAIKHAAAEGATRAQLAAKAASKNGDVLPIPKVAVPPKSKETSHKNSKTPKTKPGKTVSFTS</sequence>
<keyword evidence="5" id="KW-1185">Reference proteome</keyword>
<feature type="domain" description="HORMA" evidence="3">
    <location>
        <begin position="10"/>
        <end position="359"/>
    </location>
</feature>